<evidence type="ECO:0000256" key="4">
    <source>
        <dbReference type="PIRSR" id="PIRSR036979-1"/>
    </source>
</evidence>
<dbReference type="FunFam" id="3.40.800.10:FF:000014">
    <property type="entry name" value="Arginase family protein"/>
    <property type="match status" value="1"/>
</dbReference>
<feature type="binding site" evidence="4">
    <location>
        <position position="181"/>
    </location>
    <ligand>
        <name>Mn(2+)</name>
        <dbReference type="ChEBI" id="CHEBI:29035"/>
        <label>1</label>
    </ligand>
</feature>
<feature type="binding site" evidence="4">
    <location>
        <position position="179"/>
    </location>
    <ligand>
        <name>Mn(2+)</name>
        <dbReference type="ChEBI" id="CHEBI:29035"/>
        <label>1</label>
    </ligand>
</feature>
<dbReference type="PROSITE" id="PS01053">
    <property type="entry name" value="ARGINASE_1"/>
    <property type="match status" value="1"/>
</dbReference>
<dbReference type="PRINTS" id="PR00116">
    <property type="entry name" value="ARGINASE"/>
</dbReference>
<dbReference type="PANTHER" id="PTHR11358">
    <property type="entry name" value="ARGINASE/AGMATINASE"/>
    <property type="match status" value="1"/>
</dbReference>
<evidence type="ECO:0000256" key="5">
    <source>
        <dbReference type="RuleBase" id="RU003684"/>
    </source>
</evidence>
<dbReference type="OrthoDB" id="288726at2759"/>
<keyword evidence="3 5" id="KW-0378">Hydrolase</keyword>
<sequence length="358" mass="39219">MIFQSPNKILRATNHPQQPAERPNWNTYGVLMFWSYSGISTFAHLKHVKCLVEPDVAFDIGIIGAPFDTAVSYRTGARFGPRAIRLASARQSRARGWNARAAINPYKSGLRVVDCGDIPLVPIDNGVALRQMTEAMLELGSRPSRPRLLTLGGDHSVALGALRALRQVYGQPITLVHFDAHLDTWKPPNSASDFPWFSEQGRFNHGDVFALAWEEGLIANDSSVHVGLRTRLSGLQDIVDDDSQGFIRINSDDIDVIGTDRIIKRVKERVGTGPVYLSFDIDVVDPGLAPGTGTPEVGGFTSREVIRLLRGLEGIDIVGADIVEVSPQYDGPGEQTSLVAAQVAYEILTNWAIILKEQ</sequence>
<feature type="binding site" evidence="4">
    <location>
        <position position="280"/>
    </location>
    <ligand>
        <name>Mn(2+)</name>
        <dbReference type="ChEBI" id="CHEBI:29035"/>
        <label>1</label>
    </ligand>
</feature>
<comment type="caution">
    <text evidence="6">The sequence shown here is derived from an EMBL/GenBank/DDBJ whole genome shotgun (WGS) entry which is preliminary data.</text>
</comment>
<protein>
    <submittedName>
        <fullName evidence="6">Putative guanidinobutyrase</fullName>
    </submittedName>
</protein>
<dbReference type="InterPro" id="IPR006035">
    <property type="entry name" value="Ureohydrolase"/>
</dbReference>
<dbReference type="AlphaFoldDB" id="A0A066WTP5"/>
<dbReference type="GO" id="GO:0033389">
    <property type="term" value="P:putrescine biosynthetic process from arginine, via agmatine"/>
    <property type="evidence" value="ECO:0007669"/>
    <property type="project" value="TreeGrafter"/>
</dbReference>
<dbReference type="PIRSF" id="PIRSF036979">
    <property type="entry name" value="Arginase"/>
    <property type="match status" value="1"/>
</dbReference>
<evidence type="ECO:0000313" key="6">
    <source>
        <dbReference type="EMBL" id="KDN60248.1"/>
    </source>
</evidence>
<keyword evidence="4" id="KW-0464">Manganese</keyword>
<evidence type="ECO:0000256" key="1">
    <source>
        <dbReference type="ARBA" id="ARBA00009227"/>
    </source>
</evidence>
<feature type="binding site" evidence="4">
    <location>
        <position position="155"/>
    </location>
    <ligand>
        <name>Mn(2+)</name>
        <dbReference type="ChEBI" id="CHEBI:29035"/>
        <label>1</label>
    </ligand>
</feature>
<dbReference type="EMBL" id="JMSE01001538">
    <property type="protein sequence ID" value="KDN60248.1"/>
    <property type="molecule type" value="Genomic_DNA"/>
</dbReference>
<dbReference type="HOGENOM" id="CLU_039478_1_1_1"/>
<dbReference type="eggNOG" id="KOG2964">
    <property type="taxonomic scope" value="Eukaryota"/>
</dbReference>
<comment type="cofactor">
    <cofactor evidence="4">
        <name>Mn(2+)</name>
        <dbReference type="ChEBI" id="CHEBI:29035"/>
    </cofactor>
    <text evidence="4">Binds 2 manganese ions per subunit.</text>
</comment>
<reference evidence="7" key="1">
    <citation type="journal article" date="2014" name="Genome Announc.">
        <title>Draft genome sequence of Colletotrichum sublineola, a destructive pathogen of cultivated sorghum.</title>
        <authorList>
            <person name="Baroncelli R."/>
            <person name="Sanz-Martin J.M."/>
            <person name="Rech G.E."/>
            <person name="Sukno S.A."/>
            <person name="Thon M.R."/>
        </authorList>
    </citation>
    <scope>NUCLEOTIDE SEQUENCE [LARGE SCALE GENOMIC DNA]</scope>
    <source>
        <strain evidence="7">TX430BB</strain>
    </source>
</reference>
<dbReference type="Gene3D" id="3.40.800.10">
    <property type="entry name" value="Ureohydrolase domain"/>
    <property type="match status" value="1"/>
</dbReference>
<dbReference type="STRING" id="1173701.A0A066WTP5"/>
<dbReference type="OMA" id="YAQIPTF"/>
<dbReference type="InterPro" id="IPR020855">
    <property type="entry name" value="Ureohydrolase_Mn_BS"/>
</dbReference>
<organism evidence="6 7">
    <name type="scientific">Colletotrichum sublineola</name>
    <name type="common">Sorghum anthracnose fungus</name>
    <dbReference type="NCBI Taxonomy" id="1173701"/>
    <lineage>
        <taxon>Eukaryota</taxon>
        <taxon>Fungi</taxon>
        <taxon>Dikarya</taxon>
        <taxon>Ascomycota</taxon>
        <taxon>Pezizomycotina</taxon>
        <taxon>Sordariomycetes</taxon>
        <taxon>Hypocreomycetidae</taxon>
        <taxon>Glomerellales</taxon>
        <taxon>Glomerellaceae</taxon>
        <taxon>Colletotrichum</taxon>
        <taxon>Colletotrichum graminicola species complex</taxon>
    </lineage>
</organism>
<dbReference type="Pfam" id="PF00491">
    <property type="entry name" value="Arginase"/>
    <property type="match status" value="1"/>
</dbReference>
<dbReference type="InterPro" id="IPR023696">
    <property type="entry name" value="Ureohydrolase_dom_sf"/>
</dbReference>
<feature type="binding site" evidence="4">
    <location>
        <position position="183"/>
    </location>
    <ligand>
        <name>Mn(2+)</name>
        <dbReference type="ChEBI" id="CHEBI:29035"/>
        <label>1</label>
    </ligand>
</feature>
<evidence type="ECO:0000313" key="7">
    <source>
        <dbReference type="Proteomes" id="UP000027238"/>
    </source>
</evidence>
<evidence type="ECO:0000256" key="3">
    <source>
        <dbReference type="ARBA" id="ARBA00022801"/>
    </source>
</evidence>
<gene>
    <name evidence="6" type="ORF">CSUB01_11552</name>
</gene>
<accession>A0A066WTP5</accession>
<dbReference type="GO" id="GO:0008783">
    <property type="term" value="F:agmatinase activity"/>
    <property type="evidence" value="ECO:0007669"/>
    <property type="project" value="TreeGrafter"/>
</dbReference>
<dbReference type="PANTHER" id="PTHR11358:SF26">
    <property type="entry name" value="GUANIDINO ACID HYDROLASE, MITOCHONDRIAL"/>
    <property type="match status" value="1"/>
</dbReference>
<evidence type="ECO:0000256" key="2">
    <source>
        <dbReference type="ARBA" id="ARBA00022723"/>
    </source>
</evidence>
<dbReference type="CDD" id="cd11592">
    <property type="entry name" value="Agmatinase_PAH"/>
    <property type="match status" value="1"/>
</dbReference>
<feature type="binding site" evidence="4">
    <location>
        <position position="282"/>
    </location>
    <ligand>
        <name>Mn(2+)</name>
        <dbReference type="ChEBI" id="CHEBI:29035"/>
        <label>1</label>
    </ligand>
</feature>
<dbReference type="GO" id="GO:0046872">
    <property type="term" value="F:metal ion binding"/>
    <property type="evidence" value="ECO:0007669"/>
    <property type="project" value="UniProtKB-KW"/>
</dbReference>
<dbReference type="PROSITE" id="PS51409">
    <property type="entry name" value="ARGINASE_2"/>
    <property type="match status" value="1"/>
</dbReference>
<dbReference type="SUPFAM" id="SSF52768">
    <property type="entry name" value="Arginase/deacetylase"/>
    <property type="match status" value="1"/>
</dbReference>
<keyword evidence="2 4" id="KW-0479">Metal-binding</keyword>
<comment type="similarity">
    <text evidence="1">Belongs to the arginase family. Agmatinase subfamily.</text>
</comment>
<dbReference type="Proteomes" id="UP000027238">
    <property type="component" value="Unassembled WGS sequence"/>
</dbReference>
<proteinExistence type="inferred from homology"/>
<name>A0A066WTP5_COLSU</name>
<keyword evidence="7" id="KW-1185">Reference proteome</keyword>